<keyword evidence="3 7" id="KW-0853">WD repeat</keyword>
<dbReference type="PANTHER" id="PTHR45625">
    <property type="entry name" value="PEPTIDYL-PROLYL CIS-TRANS ISOMERASE-RELATED"/>
    <property type="match status" value="1"/>
</dbReference>
<protein>
    <recommendedName>
        <fullName evidence="2">peptidylprolyl isomerase</fullName>
        <ecNumber evidence="2">5.2.1.8</ecNumber>
    </recommendedName>
</protein>
<dbReference type="SUPFAM" id="SSF50891">
    <property type="entry name" value="Cyclophilin-like"/>
    <property type="match status" value="1"/>
</dbReference>
<dbReference type="PRINTS" id="PR00153">
    <property type="entry name" value="CSAPPISMRASE"/>
</dbReference>
<dbReference type="GeneID" id="27416771"/>
<dbReference type="InterPro" id="IPR001680">
    <property type="entry name" value="WD40_rpt"/>
</dbReference>
<evidence type="ECO:0000256" key="4">
    <source>
        <dbReference type="ARBA" id="ARBA00022737"/>
    </source>
</evidence>
<dbReference type="SUPFAM" id="SSF50978">
    <property type="entry name" value="WD40 repeat-like"/>
    <property type="match status" value="1"/>
</dbReference>
<proteinExistence type="predicted"/>
<dbReference type="PROSITE" id="PS50082">
    <property type="entry name" value="WD_REPEATS_2"/>
    <property type="match status" value="1"/>
</dbReference>
<dbReference type="Gene3D" id="2.40.100.10">
    <property type="entry name" value="Cyclophilin-like"/>
    <property type="match status" value="1"/>
</dbReference>
<dbReference type="Pfam" id="PF00160">
    <property type="entry name" value="Pro_isomerase"/>
    <property type="match status" value="1"/>
</dbReference>
<dbReference type="PROSITE" id="PS00170">
    <property type="entry name" value="CSA_PPIASE_1"/>
    <property type="match status" value="1"/>
</dbReference>
<dbReference type="GO" id="GO:0003755">
    <property type="term" value="F:peptidyl-prolyl cis-trans isomerase activity"/>
    <property type="evidence" value="ECO:0007669"/>
    <property type="project" value="UniProtKB-KW"/>
</dbReference>
<dbReference type="RefSeq" id="XP_016294264.1">
    <property type="nucleotide sequence ID" value="XM_016434172.1"/>
</dbReference>
<organism evidence="10 11">
    <name type="scientific">Kalmanozyma brasiliensis (strain GHG001)</name>
    <name type="common">Yeast</name>
    <name type="synonym">Pseudozyma brasiliensis</name>
    <dbReference type="NCBI Taxonomy" id="1365824"/>
    <lineage>
        <taxon>Eukaryota</taxon>
        <taxon>Fungi</taxon>
        <taxon>Dikarya</taxon>
        <taxon>Basidiomycota</taxon>
        <taxon>Ustilaginomycotina</taxon>
        <taxon>Ustilaginomycetes</taxon>
        <taxon>Ustilaginales</taxon>
        <taxon>Ustilaginaceae</taxon>
        <taxon>Kalmanozyma</taxon>
    </lineage>
</organism>
<feature type="compositionally biased region" description="Basic and acidic residues" evidence="8">
    <location>
        <begin position="94"/>
        <end position="106"/>
    </location>
</feature>
<dbReference type="EC" id="5.2.1.8" evidence="2"/>
<dbReference type="SMART" id="SM00320">
    <property type="entry name" value="WD40"/>
    <property type="match status" value="4"/>
</dbReference>
<keyword evidence="6" id="KW-0413">Isomerase</keyword>
<evidence type="ECO:0000256" key="5">
    <source>
        <dbReference type="ARBA" id="ARBA00023110"/>
    </source>
</evidence>
<feature type="compositionally biased region" description="Acidic residues" evidence="8">
    <location>
        <begin position="43"/>
        <end position="53"/>
    </location>
</feature>
<feature type="region of interest" description="Disordered" evidence="8">
    <location>
        <begin position="1"/>
        <end position="126"/>
    </location>
</feature>
<dbReference type="Pfam" id="PF00400">
    <property type="entry name" value="WD40"/>
    <property type="match status" value="1"/>
</dbReference>
<feature type="compositionally biased region" description="Low complexity" evidence="8">
    <location>
        <begin position="66"/>
        <end position="78"/>
    </location>
</feature>
<dbReference type="InterPro" id="IPR044666">
    <property type="entry name" value="Cyclophilin_A-like"/>
</dbReference>
<evidence type="ECO:0000256" key="8">
    <source>
        <dbReference type="SAM" id="MobiDB-lite"/>
    </source>
</evidence>
<sequence>MSDAGSSRSASSASSSRSVTPGPQIQKDGSIRQRRRSQSFDTTDSDSDDDSDDAPGPQPESAPAIDDNSSDNGDNGDVGPPPPPAADASSAIHGPDKRISKRAHESIEDDPAQQHKKRKAPVLPHEATYLSNLPSADRYFKSLMHRDTVNSVTVTPRSNFVITTSVDGWVKFWKKSSLAPPASSSSAASTNGSAPASSVFSGSSVVEFVKQYRAHLSPIIAWSCSADGATYATLDAEANIKVFDVDNFDLINMIKLPYKARTLAWVHRSGSARTLLAVSDEGSGNVRIYDGRSAPVQQQQGGDIDAEEVATGSSTATRASTVSHQPIFTASKVHRSPVHILAFNAQHNVVVSCDITGFVEYWVPEEPFAAPSSARIPGIFELKSTTDLFDFKKTKTVPTTLTFSKDGEKVAIFSIVDRQIRVFDFRTAKIVRRYDESLEALQAIQALPAPNPEASADADGEGAAVQPEVNFRLDQMEFGRRIALEREITSSNASGPLSGLANASSPALWNVTFDESGHFLIYGSLHGVKFINLVTDRCVRLLGKDESVRFINVAMFQGAPDKKTTSLAAAASENPLLAKQGLVDPTLFATAYGRARFYMFTRVDPDALGGAGDNENRDVFNERPTREEQTIASATAIGNGRRSTTASSGTKHTAATLHTTLGDIHLTLYTELVPKTCSNFVGLAKKGYYDKVIFHRIIRKFMLQTGDPLGDGTGGESLWGGNFEDEFHPSLNHAKPFTLSMANAGPNTNGSQFFITTVPTPWLDRKHTVFGKVEAGMDVVKRIEEVKVDKNDKPRQDVRIINVSLR</sequence>
<dbReference type="PANTHER" id="PTHR45625:SF4">
    <property type="entry name" value="PEPTIDYLPROLYL ISOMERASE DOMAIN AND WD REPEAT-CONTAINING PROTEIN 1"/>
    <property type="match status" value="1"/>
</dbReference>
<reference evidence="11" key="1">
    <citation type="journal article" date="2013" name="Genome Announc.">
        <title>Draft genome sequence of Pseudozyma brasiliensis sp. nov. strain GHG001, a high producer of endo-1,4-xylanase isolated from an insect pest of sugarcane.</title>
        <authorList>
            <person name="Oliveira J.V.D.C."/>
            <person name="dos Santos R.A.C."/>
            <person name="Borges T.A."/>
            <person name="Riano-Pachon D.M."/>
            <person name="Goldman G.H."/>
        </authorList>
    </citation>
    <scope>NUCLEOTIDE SEQUENCE [LARGE SCALE GENOMIC DNA]</scope>
    <source>
        <strain evidence="11">GHG001</strain>
    </source>
</reference>
<dbReference type="EMBL" id="KI545853">
    <property type="protein sequence ID" value="EST09275.1"/>
    <property type="molecule type" value="Genomic_DNA"/>
</dbReference>
<dbReference type="Gene3D" id="2.130.10.10">
    <property type="entry name" value="YVTN repeat-like/Quinoprotein amine dehydrogenase"/>
    <property type="match status" value="2"/>
</dbReference>
<accession>V5EV16</accession>
<evidence type="ECO:0000256" key="2">
    <source>
        <dbReference type="ARBA" id="ARBA00013194"/>
    </source>
</evidence>
<evidence type="ECO:0000256" key="1">
    <source>
        <dbReference type="ARBA" id="ARBA00000971"/>
    </source>
</evidence>
<dbReference type="STRING" id="1365824.V5EV16"/>
<evidence type="ECO:0000313" key="10">
    <source>
        <dbReference type="EMBL" id="EST09275.1"/>
    </source>
</evidence>
<dbReference type="GO" id="GO:0006457">
    <property type="term" value="P:protein folding"/>
    <property type="evidence" value="ECO:0007669"/>
    <property type="project" value="InterPro"/>
</dbReference>
<dbReference type="InterPro" id="IPR029000">
    <property type="entry name" value="Cyclophilin-like_dom_sf"/>
</dbReference>
<comment type="catalytic activity">
    <reaction evidence="1">
        <text>[protein]-peptidylproline (omega=180) = [protein]-peptidylproline (omega=0)</text>
        <dbReference type="Rhea" id="RHEA:16237"/>
        <dbReference type="Rhea" id="RHEA-COMP:10747"/>
        <dbReference type="Rhea" id="RHEA-COMP:10748"/>
        <dbReference type="ChEBI" id="CHEBI:83833"/>
        <dbReference type="ChEBI" id="CHEBI:83834"/>
        <dbReference type="EC" id="5.2.1.8"/>
    </reaction>
</comment>
<feature type="domain" description="PPIase cyclophilin-type" evidence="9">
    <location>
        <begin position="658"/>
        <end position="805"/>
    </location>
</feature>
<dbReference type="InterPro" id="IPR002130">
    <property type="entry name" value="Cyclophilin-type_PPIase_dom"/>
</dbReference>
<name>V5EV16_KALBG</name>
<keyword evidence="11" id="KW-1185">Reference proteome</keyword>
<dbReference type="GO" id="GO:0005634">
    <property type="term" value="C:nucleus"/>
    <property type="evidence" value="ECO:0007669"/>
    <property type="project" value="UniProtKB-ARBA"/>
</dbReference>
<gene>
    <name evidence="10" type="ORF">PSEUBRA_SCAF11g01078</name>
</gene>
<keyword evidence="5" id="KW-0697">Rotamase</keyword>
<dbReference type="HOGENOM" id="CLU_012062_31_0_1"/>
<feature type="compositionally biased region" description="Low complexity" evidence="8">
    <location>
        <begin position="1"/>
        <end position="18"/>
    </location>
</feature>
<dbReference type="AlphaFoldDB" id="V5EV16"/>
<dbReference type="InterPro" id="IPR020892">
    <property type="entry name" value="Cyclophilin-type_PPIase_CS"/>
</dbReference>
<dbReference type="OrthoDB" id="10264753at2759"/>
<dbReference type="InterPro" id="IPR015943">
    <property type="entry name" value="WD40/YVTN_repeat-like_dom_sf"/>
</dbReference>
<evidence type="ECO:0000256" key="3">
    <source>
        <dbReference type="ARBA" id="ARBA00022574"/>
    </source>
</evidence>
<evidence type="ECO:0000256" key="6">
    <source>
        <dbReference type="ARBA" id="ARBA00023235"/>
    </source>
</evidence>
<keyword evidence="4" id="KW-0677">Repeat</keyword>
<dbReference type="PROSITE" id="PS50072">
    <property type="entry name" value="CSA_PPIASE_2"/>
    <property type="match status" value="1"/>
</dbReference>
<evidence type="ECO:0000259" key="9">
    <source>
        <dbReference type="PROSITE" id="PS50072"/>
    </source>
</evidence>
<dbReference type="Proteomes" id="UP000019377">
    <property type="component" value="Unassembled WGS sequence"/>
</dbReference>
<dbReference type="CDD" id="cd01927">
    <property type="entry name" value="cyclophilin_WD40"/>
    <property type="match status" value="1"/>
</dbReference>
<dbReference type="PROSITE" id="PS50294">
    <property type="entry name" value="WD_REPEATS_REGION"/>
    <property type="match status" value="1"/>
</dbReference>
<evidence type="ECO:0000313" key="11">
    <source>
        <dbReference type="Proteomes" id="UP000019377"/>
    </source>
</evidence>
<dbReference type="eggNOG" id="KOG0882">
    <property type="taxonomic scope" value="Eukaryota"/>
</dbReference>
<dbReference type="FunFam" id="2.40.100.10:FF:000003">
    <property type="entry name" value="Peptidylprolyl isomerase domain and WD repeat-containing 1"/>
    <property type="match status" value="1"/>
</dbReference>
<dbReference type="OMA" id="FYMFTRV"/>
<evidence type="ECO:0000256" key="7">
    <source>
        <dbReference type="PROSITE-ProRule" id="PRU00221"/>
    </source>
</evidence>
<feature type="repeat" description="WD" evidence="7">
    <location>
        <begin position="142"/>
        <end position="174"/>
    </location>
</feature>
<dbReference type="InterPro" id="IPR036322">
    <property type="entry name" value="WD40_repeat_dom_sf"/>
</dbReference>